<dbReference type="EMBL" id="FNHD01000008">
    <property type="protein sequence ID" value="SDL90614.1"/>
    <property type="molecule type" value="Genomic_DNA"/>
</dbReference>
<dbReference type="RefSeq" id="WP_089743889.1">
    <property type="nucleotide sequence ID" value="NZ_FNHD01000008.1"/>
</dbReference>
<dbReference type="AlphaFoldDB" id="A0A1G9NW73"/>
<keyword evidence="3" id="KW-1185">Reference proteome</keyword>
<name>A0A1G9NW73_9FLAO</name>
<dbReference type="Proteomes" id="UP000290013">
    <property type="component" value="Chromosome"/>
</dbReference>
<organism evidence="2 4">
    <name type="scientific">Chryseobacterium taihuense</name>
    <dbReference type="NCBI Taxonomy" id="1141221"/>
    <lineage>
        <taxon>Bacteria</taxon>
        <taxon>Pseudomonadati</taxon>
        <taxon>Bacteroidota</taxon>
        <taxon>Flavobacteriia</taxon>
        <taxon>Flavobacteriales</taxon>
        <taxon>Weeksellaceae</taxon>
        <taxon>Chryseobacterium group</taxon>
        <taxon>Chryseobacterium</taxon>
    </lineage>
</organism>
<evidence type="ECO:0008006" key="5">
    <source>
        <dbReference type="Google" id="ProtNLM"/>
    </source>
</evidence>
<protein>
    <recommendedName>
        <fullName evidence="5">DUF4286 domain-containing protein</fullName>
    </recommendedName>
</protein>
<accession>A0A1G9NW73</accession>
<gene>
    <name evidence="2" type="ORF">NCTC12078_00590</name>
    <name evidence="1" type="ORF">SAMN05216273_108109</name>
</gene>
<dbReference type="Pfam" id="PF14114">
    <property type="entry name" value="DUF4286"/>
    <property type="match status" value="1"/>
</dbReference>
<dbReference type="InterPro" id="IPR025563">
    <property type="entry name" value="DUF4286"/>
</dbReference>
<reference evidence="2 4" key="2">
    <citation type="submission" date="2019-02" db="EMBL/GenBank/DDBJ databases">
        <authorList>
            <consortium name="Pathogen Informatics"/>
        </authorList>
    </citation>
    <scope>NUCLEOTIDE SEQUENCE [LARGE SCALE GENOMIC DNA]</scope>
    <source>
        <strain evidence="2 4">3012STDY6944375</strain>
    </source>
</reference>
<evidence type="ECO:0000313" key="1">
    <source>
        <dbReference type="EMBL" id="SDL90614.1"/>
    </source>
</evidence>
<sequence length="104" mass="12364">MSVLSLTFHCMKSNITEWEKYVDETLILMTENLMDVDQYILSEVNSDYIEEGKNYNLLLIFSDDEKREEFTKSELLNITERIEIKFGDQIMIFNTSLNPIKKRI</sequence>
<evidence type="ECO:0000313" key="2">
    <source>
        <dbReference type="EMBL" id="VFB02613.1"/>
    </source>
</evidence>
<evidence type="ECO:0000313" key="4">
    <source>
        <dbReference type="Proteomes" id="UP000290013"/>
    </source>
</evidence>
<proteinExistence type="predicted"/>
<dbReference type="OrthoDB" id="1260486at2"/>
<evidence type="ECO:0000313" key="3">
    <source>
        <dbReference type="Proteomes" id="UP000199242"/>
    </source>
</evidence>
<dbReference type="Proteomes" id="UP000199242">
    <property type="component" value="Unassembled WGS sequence"/>
</dbReference>
<accession>A0A4U8W996</accession>
<dbReference type="EMBL" id="LR215974">
    <property type="protein sequence ID" value="VFB02613.1"/>
    <property type="molecule type" value="Genomic_DNA"/>
</dbReference>
<dbReference type="KEGG" id="ctai:NCTC12078_00590"/>
<dbReference type="STRING" id="1141221.SAMN05216273_108109"/>
<reference evidence="1 3" key="1">
    <citation type="submission" date="2016-10" db="EMBL/GenBank/DDBJ databases">
        <authorList>
            <person name="Varghese N."/>
            <person name="Submissions S."/>
        </authorList>
    </citation>
    <scope>NUCLEOTIDE SEQUENCE [LARGE SCALE GENOMIC DNA]</scope>
    <source>
        <strain evidence="1 3">CGMCC 1.10941</strain>
    </source>
</reference>